<dbReference type="AlphaFoldDB" id="A0A0E0MQ69"/>
<proteinExistence type="predicted"/>
<dbReference type="Proteomes" id="UP000008022">
    <property type="component" value="Unassembled WGS sequence"/>
</dbReference>
<protein>
    <submittedName>
        <fullName evidence="1">Uncharacterized protein</fullName>
    </submittedName>
</protein>
<name>A0A0E0MQ69_ORYRU</name>
<dbReference type="HOGENOM" id="CLU_2137572_0_0_1"/>
<organism evidence="1 2">
    <name type="scientific">Oryza rufipogon</name>
    <name type="common">Brownbeard rice</name>
    <name type="synonym">Asian wild rice</name>
    <dbReference type="NCBI Taxonomy" id="4529"/>
    <lineage>
        <taxon>Eukaryota</taxon>
        <taxon>Viridiplantae</taxon>
        <taxon>Streptophyta</taxon>
        <taxon>Embryophyta</taxon>
        <taxon>Tracheophyta</taxon>
        <taxon>Spermatophyta</taxon>
        <taxon>Magnoliopsida</taxon>
        <taxon>Liliopsida</taxon>
        <taxon>Poales</taxon>
        <taxon>Poaceae</taxon>
        <taxon>BOP clade</taxon>
        <taxon>Oryzoideae</taxon>
        <taxon>Oryzeae</taxon>
        <taxon>Oryzinae</taxon>
        <taxon>Oryza</taxon>
    </lineage>
</organism>
<dbReference type="Gramene" id="ORUFI01G00020.1">
    <property type="protein sequence ID" value="ORUFI01G00020.1"/>
    <property type="gene ID" value="ORUFI01G00020"/>
</dbReference>
<evidence type="ECO:0000313" key="2">
    <source>
        <dbReference type="Proteomes" id="UP000008022"/>
    </source>
</evidence>
<keyword evidence="2" id="KW-1185">Reference proteome</keyword>
<dbReference type="SMR" id="A0A0E0MQ69"/>
<accession>A0A0E0MQ69</accession>
<reference evidence="1" key="2">
    <citation type="submission" date="2015-06" db="UniProtKB">
        <authorList>
            <consortium name="EnsemblPlants"/>
        </authorList>
    </citation>
    <scope>IDENTIFICATION</scope>
</reference>
<sequence>MAMGGADSATSSPPARIHDLHSPLARIRRWRLDPVVSPVPLTWIRRLLRREGLDPATFSSPARIPSSLHTPLMQIHCRCRQEGLDPAVSTVGGAALGGEGSGRRSALVWVRCW</sequence>
<evidence type="ECO:0000313" key="1">
    <source>
        <dbReference type="EnsemblPlants" id="ORUFI01G00020.1"/>
    </source>
</evidence>
<dbReference type="EnsemblPlants" id="ORUFI01G00020.1">
    <property type="protein sequence ID" value="ORUFI01G00020.1"/>
    <property type="gene ID" value="ORUFI01G00020"/>
</dbReference>
<reference evidence="2" key="1">
    <citation type="submission" date="2013-06" db="EMBL/GenBank/DDBJ databases">
        <authorList>
            <person name="Zhao Q."/>
        </authorList>
    </citation>
    <scope>NUCLEOTIDE SEQUENCE</scope>
    <source>
        <strain evidence="2">cv. W1943</strain>
    </source>
</reference>